<dbReference type="EMBL" id="CP000747">
    <property type="protein sequence ID" value="ACG77127.1"/>
    <property type="molecule type" value="Genomic_DNA"/>
</dbReference>
<dbReference type="PROSITE" id="PS51318">
    <property type="entry name" value="TAT"/>
    <property type="match status" value="1"/>
</dbReference>
<dbReference type="KEGG" id="pzu:PHZ_c0713"/>
<dbReference type="AlphaFoldDB" id="B4RFP6"/>
<dbReference type="Proteomes" id="UP000001868">
    <property type="component" value="Chromosome"/>
</dbReference>
<dbReference type="Pfam" id="PF05960">
    <property type="entry name" value="DUF885"/>
    <property type="match status" value="1"/>
</dbReference>
<dbReference type="HOGENOM" id="CLU_018914_0_0_5"/>
<sequence length="608" mass="66048">MHASRRQLLLSALAAGVSTTLPLRALAAPGAVADPRLSALLDAFVDEILRASPLTATSLGLDKGAYAALKRRLDDRSAEGRRREIAAYADRARRLRAIPRGGLSGRDLTVYDTVLYAMDVGAEGGRFAYGQDYANPYVVSQQDGTVAITPEFLNSQHLIETREDAEAYLARLEQMGAAIDAETARMADAAGQGVIPPAFILATTLKQLTDARAPEPGSARMVTSLAERAKAKGLEGDWRGRATAIVAQKVYPAIDRQIAGVKALQPRATNDAGVWKFKDGADYYRWALKYNTTTDLTPAEIHEIGLRQGREIDALMDGILKSQGLSQGTVGERMSALTKDPRFLYPNTEAGKREVVEYIQAKVDEIRPFIPQFSKLGLKAPVEVRPVPKEIEAGAALGYMNFAALDGSRPAIYYVNLSDTSNWPRYTLASLTMHEALPGHAWQGAYLAERNSEIHTIASLTGFGAFTEGWALYAEQLADEVGLYKDDPFGRLGYLQAIRFRCARLVVDTGLHDKRWTREQAIQELAGATGRSVGAATSEVDRYCASPGQACAYKVGHNEIVRLREKAKAALGPKFDLRDFNDAVVSTGGTPLAVLETVVDRYVAEAKA</sequence>
<dbReference type="PANTHER" id="PTHR33361">
    <property type="entry name" value="GLR0591 PROTEIN"/>
    <property type="match status" value="1"/>
</dbReference>
<dbReference type="OrthoDB" id="9763405at2"/>
<evidence type="ECO:0008006" key="4">
    <source>
        <dbReference type="Google" id="ProtNLM"/>
    </source>
</evidence>
<dbReference type="InterPro" id="IPR010281">
    <property type="entry name" value="DUF885"/>
</dbReference>
<accession>B4RFP6</accession>
<evidence type="ECO:0000256" key="1">
    <source>
        <dbReference type="SAM" id="SignalP"/>
    </source>
</evidence>
<dbReference type="eggNOG" id="COG4805">
    <property type="taxonomic scope" value="Bacteria"/>
</dbReference>
<evidence type="ECO:0000313" key="3">
    <source>
        <dbReference type="Proteomes" id="UP000001868"/>
    </source>
</evidence>
<dbReference type="PANTHER" id="PTHR33361:SF2">
    <property type="entry name" value="DUF885 DOMAIN-CONTAINING PROTEIN"/>
    <property type="match status" value="1"/>
</dbReference>
<dbReference type="InterPro" id="IPR006311">
    <property type="entry name" value="TAT_signal"/>
</dbReference>
<keyword evidence="1" id="KW-0732">Signal</keyword>
<protein>
    <recommendedName>
        <fullName evidence="4">DUF885 domain-containing protein</fullName>
    </recommendedName>
</protein>
<proteinExistence type="predicted"/>
<evidence type="ECO:0000313" key="2">
    <source>
        <dbReference type="EMBL" id="ACG77127.1"/>
    </source>
</evidence>
<feature type="chain" id="PRO_5002822588" description="DUF885 domain-containing protein" evidence="1">
    <location>
        <begin position="28"/>
        <end position="608"/>
    </location>
</feature>
<keyword evidence="3" id="KW-1185">Reference proteome</keyword>
<organism evidence="2 3">
    <name type="scientific">Phenylobacterium zucineum (strain HLK1)</name>
    <dbReference type="NCBI Taxonomy" id="450851"/>
    <lineage>
        <taxon>Bacteria</taxon>
        <taxon>Pseudomonadati</taxon>
        <taxon>Pseudomonadota</taxon>
        <taxon>Alphaproteobacteria</taxon>
        <taxon>Caulobacterales</taxon>
        <taxon>Caulobacteraceae</taxon>
        <taxon>Phenylobacterium</taxon>
    </lineage>
</organism>
<name>B4RFP6_PHEZH</name>
<reference evidence="2 3" key="1">
    <citation type="journal article" date="2008" name="BMC Genomics">
        <title>Complete genome of Phenylobacterium zucineum - a novel facultative intracellular bacterium isolated from human erythroleukemia cell line K562.</title>
        <authorList>
            <person name="Luo Y."/>
            <person name="Xu X."/>
            <person name="Ding Z."/>
            <person name="Liu Z."/>
            <person name="Zhang B."/>
            <person name="Yan Z."/>
            <person name="Sun J."/>
            <person name="Hu S."/>
            <person name="Hu X."/>
        </authorList>
    </citation>
    <scope>NUCLEOTIDE SEQUENCE [LARGE SCALE GENOMIC DNA]</scope>
    <source>
        <strain evidence="2 3">HLK1</strain>
    </source>
</reference>
<dbReference type="RefSeq" id="WP_012521275.1">
    <property type="nucleotide sequence ID" value="NC_011144.1"/>
</dbReference>
<gene>
    <name evidence="2" type="ordered locus">PHZ_c0713</name>
</gene>
<feature type="signal peptide" evidence="1">
    <location>
        <begin position="1"/>
        <end position="27"/>
    </location>
</feature>